<evidence type="ECO:0000259" key="2">
    <source>
        <dbReference type="Pfam" id="PF01882"/>
    </source>
</evidence>
<proteinExistence type="predicted"/>
<evidence type="ECO:0000256" key="1">
    <source>
        <dbReference type="SAM" id="Phobius"/>
    </source>
</evidence>
<dbReference type="InterPro" id="IPR002881">
    <property type="entry name" value="DUF58"/>
</dbReference>
<dbReference type="PANTHER" id="PTHR34351">
    <property type="entry name" value="SLR1927 PROTEIN-RELATED"/>
    <property type="match status" value="1"/>
</dbReference>
<comment type="caution">
    <text evidence="3">The sequence shown here is derived from an EMBL/GenBank/DDBJ whole genome shotgun (WGS) entry which is preliminary data.</text>
</comment>
<dbReference type="EMBL" id="RRCT01000021">
    <property type="protein sequence ID" value="RQW73430.1"/>
    <property type="molecule type" value="Genomic_DNA"/>
</dbReference>
<evidence type="ECO:0000313" key="3">
    <source>
        <dbReference type="EMBL" id="RQW73430.1"/>
    </source>
</evidence>
<dbReference type="PANTHER" id="PTHR34351:SF2">
    <property type="entry name" value="DUF58 DOMAIN-CONTAINING PROTEIN"/>
    <property type="match status" value="1"/>
</dbReference>
<dbReference type="RefSeq" id="WP_124766516.1">
    <property type="nucleotide sequence ID" value="NZ_JAFBDY010000020.1"/>
</dbReference>
<protein>
    <submittedName>
        <fullName evidence="3">DUF58 domain-containing protein</fullName>
    </submittedName>
</protein>
<evidence type="ECO:0000313" key="4">
    <source>
        <dbReference type="Proteomes" id="UP000274033"/>
    </source>
</evidence>
<keyword evidence="1" id="KW-1133">Transmembrane helix</keyword>
<keyword evidence="1" id="KW-0812">Transmembrane</keyword>
<dbReference type="Proteomes" id="UP000274033">
    <property type="component" value="Unassembled WGS sequence"/>
</dbReference>
<dbReference type="Pfam" id="PF01882">
    <property type="entry name" value="DUF58"/>
    <property type="match status" value="1"/>
</dbReference>
<dbReference type="AlphaFoldDB" id="A0A3N9UA79"/>
<feature type="transmembrane region" description="Helical" evidence="1">
    <location>
        <begin position="36"/>
        <end position="56"/>
    </location>
</feature>
<feature type="transmembrane region" description="Helical" evidence="1">
    <location>
        <begin position="12"/>
        <end position="30"/>
    </location>
</feature>
<name>A0A3N9UA79_9BACI</name>
<gene>
    <name evidence="3" type="ORF">EBB45_16870</name>
</gene>
<sequence length="399" mass="46200">MNRIKAFLSNSGRLTLILLLIAATFSFAMFQGGFVSWFLFFTLIPFLLYSLLLAFLPINISNVHREILPLTLTRGDSASVKVSFRNKTWFPLIFVTIQEMGMDQRFYEKTNGRSSNIFFVGWRRNFEWTYELSKLERGELRFNGFLFTFTDFFGWTVRRKVHQVQQTVLIYPKMTEVNYKPLQFQFGQGGVHSSIKVMKDNSLVTGIRDYQAGDRFSLIHWKSFAKNETLKTKEFEDRQSREVALVLDSTTSKNFELVVDFVASTLNAVVKKHGEISFLSIGKDRQYFPNLKTGNQLERVNRHLAVVKPDAKRKIEVVLLNEIANFHSSTLLLVTGEITEQLEIFFVNSMNSMRGIVCFVVINDEAQKTKGVERKFPHVKVVYLTKDLFKHAFTEVLKP</sequence>
<accession>A0A3N9UA79</accession>
<keyword evidence="4" id="KW-1185">Reference proteome</keyword>
<dbReference type="OrthoDB" id="140416at2"/>
<reference evidence="3 4" key="1">
    <citation type="journal article" date="2013" name="J. Microbiol.">
        <title>Lysinibacillus chungkukjangi sp. nov., isolated from Chungkukjang, Korean fermented soybean food.</title>
        <authorList>
            <person name="Kim S.J."/>
            <person name="Jang Y.H."/>
            <person name="Hamada M."/>
            <person name="Ahn J.H."/>
            <person name="Weon H.Y."/>
            <person name="Suzuki K."/>
            <person name="Whang K.S."/>
            <person name="Kwon S.W."/>
        </authorList>
    </citation>
    <scope>NUCLEOTIDE SEQUENCE [LARGE SCALE GENOMIC DNA]</scope>
    <source>
        <strain evidence="3 4">MCCC 1A12701</strain>
    </source>
</reference>
<organism evidence="3 4">
    <name type="scientific">Lysinibacillus composti</name>
    <dbReference type="NCBI Taxonomy" id="720633"/>
    <lineage>
        <taxon>Bacteria</taxon>
        <taxon>Bacillati</taxon>
        <taxon>Bacillota</taxon>
        <taxon>Bacilli</taxon>
        <taxon>Bacillales</taxon>
        <taxon>Bacillaceae</taxon>
        <taxon>Lysinibacillus</taxon>
    </lineage>
</organism>
<keyword evidence="1" id="KW-0472">Membrane</keyword>
<feature type="domain" description="DUF58" evidence="2">
    <location>
        <begin position="207"/>
        <end position="314"/>
    </location>
</feature>